<dbReference type="Proteomes" id="UP001314229">
    <property type="component" value="Unassembled WGS sequence"/>
</dbReference>
<gene>
    <name evidence="1" type="ORF">FSCOSCO3_A033673</name>
</gene>
<evidence type="ECO:0000313" key="1">
    <source>
        <dbReference type="EMBL" id="CAK6984865.1"/>
    </source>
</evidence>
<accession>A0AAV1QN91</accession>
<name>A0AAV1QN91_SCOSC</name>
<reference evidence="1 2" key="1">
    <citation type="submission" date="2024-01" db="EMBL/GenBank/DDBJ databases">
        <authorList>
            <person name="Alioto T."/>
            <person name="Alioto T."/>
            <person name="Gomez Garrido J."/>
        </authorList>
    </citation>
    <scope>NUCLEOTIDE SEQUENCE [LARGE SCALE GENOMIC DNA]</scope>
</reference>
<dbReference type="GO" id="GO:0022829">
    <property type="term" value="F:wide pore channel activity"/>
    <property type="evidence" value="ECO:0007669"/>
    <property type="project" value="TreeGrafter"/>
</dbReference>
<dbReference type="EMBL" id="CAWUFR010002349">
    <property type="protein sequence ID" value="CAK6984865.1"/>
    <property type="molecule type" value="Genomic_DNA"/>
</dbReference>
<proteinExistence type="predicted"/>
<dbReference type="Gene3D" id="2.60.40.150">
    <property type="entry name" value="C2 domain"/>
    <property type="match status" value="1"/>
</dbReference>
<keyword evidence="2" id="KW-1185">Reference proteome</keyword>
<dbReference type="PANTHER" id="PTHR46096:SF1">
    <property type="entry name" value="PERFORIN 1.5"/>
    <property type="match status" value="1"/>
</dbReference>
<organism evidence="1 2">
    <name type="scientific">Scomber scombrus</name>
    <name type="common">Atlantic mackerel</name>
    <name type="synonym">Scomber vernalis</name>
    <dbReference type="NCBI Taxonomy" id="13677"/>
    <lineage>
        <taxon>Eukaryota</taxon>
        <taxon>Metazoa</taxon>
        <taxon>Chordata</taxon>
        <taxon>Craniata</taxon>
        <taxon>Vertebrata</taxon>
        <taxon>Euteleostomi</taxon>
        <taxon>Actinopterygii</taxon>
        <taxon>Neopterygii</taxon>
        <taxon>Teleostei</taxon>
        <taxon>Neoteleostei</taxon>
        <taxon>Acanthomorphata</taxon>
        <taxon>Pelagiaria</taxon>
        <taxon>Scombriformes</taxon>
        <taxon>Scombridae</taxon>
        <taxon>Scomber</taxon>
    </lineage>
</organism>
<dbReference type="AlphaFoldDB" id="A0AAV1QN91"/>
<evidence type="ECO:0000313" key="2">
    <source>
        <dbReference type="Proteomes" id="UP001314229"/>
    </source>
</evidence>
<protein>
    <submittedName>
        <fullName evidence="1">Perforin-1-like</fullName>
    </submittedName>
</protein>
<dbReference type="GO" id="GO:0001771">
    <property type="term" value="P:immunological synapse formation"/>
    <property type="evidence" value="ECO:0007669"/>
    <property type="project" value="TreeGrafter"/>
</dbReference>
<dbReference type="GO" id="GO:0051607">
    <property type="term" value="P:defense response to virus"/>
    <property type="evidence" value="ECO:0007669"/>
    <property type="project" value="TreeGrafter"/>
</dbReference>
<dbReference type="GO" id="GO:0016020">
    <property type="term" value="C:membrane"/>
    <property type="evidence" value="ECO:0007669"/>
    <property type="project" value="TreeGrafter"/>
</dbReference>
<sequence length="72" mass="8261">VDTSHTFRFKLWDDDSTWKKDNDLLVSCDDSPTSGSWRLTCTSSLGNFEVEYTLTCDPYLKGEKCNDYKPSP</sequence>
<comment type="caution">
    <text evidence="1">The sequence shown here is derived from an EMBL/GenBank/DDBJ whole genome shotgun (WGS) entry which is preliminary data.</text>
</comment>
<dbReference type="InterPro" id="IPR035892">
    <property type="entry name" value="C2_domain_sf"/>
</dbReference>
<dbReference type="InterPro" id="IPR052784">
    <property type="entry name" value="Perforin-1_pore-forming"/>
</dbReference>
<dbReference type="GO" id="GO:0001913">
    <property type="term" value="P:T cell mediated cytotoxicity"/>
    <property type="evidence" value="ECO:0007669"/>
    <property type="project" value="TreeGrafter"/>
</dbReference>
<feature type="non-terminal residue" evidence="1">
    <location>
        <position position="72"/>
    </location>
</feature>
<dbReference type="PANTHER" id="PTHR46096">
    <property type="entry name" value="PERFORIN-1"/>
    <property type="match status" value="1"/>
</dbReference>
<feature type="non-terminal residue" evidence="1">
    <location>
        <position position="1"/>
    </location>
</feature>